<sequence length="652" mass="71799">MRIAANTPNGKSPVSRKTRRLSAAVLAVPLSLGLALPLTTAPAVAQGPGSGTSYLEPDEIPERVPQATTDQDLPGLPDGVDVDRVEWISDRWANVYINTPSMPEEPVLVQIMLARDWYNQPDRDFPSVWALDGLRAEDEESGWTLMTNIQQYYSDKNVNVIMPVGGNSSFYTDWNEQPEEGKTYKWETFLTQELPAVLREGWRTTEQRAITGISMGGTAAMNLAQHHPELFQFVGSFSGYLDTTSPGIPQAINYATNEGAGYDAQKMWGEYGSERWQENDPKQHVDKLKDMTVYVSAGNGNAGPYDEEGSIPGYPANPAAFGLEAMSRMTTQTFTNAAKKADVDVITKYRPSGTHDWPYWQYEMTQAWPYIAKTFGLSKEDQGADCKAVGRIAEAEKRQRSHDLGTCTTDEYDAADGGKVQDFRNGRIYWKKDADKAYATWGRIGAAYSGMGGPSEWLGYPVAEEQKINGGFLQRFENGIIYWSAETGAHAVKNDIVDAWGEHDWENGAFGYPVGDAKQTAGGATQEFQNGVAVRDKDGKVHMIEGQIGKKYLEAGGPADSGLGFPKSEEVKVKGGAFTEFEKGSIYWSASTGAHIIKKGEIFDAWGEEKYEQGKFGFPTEDQAGIETGGEVVKFQNGEIRLVNGKIEKDQK</sequence>
<dbReference type="InterPro" id="IPR013207">
    <property type="entry name" value="LGFP"/>
</dbReference>
<name>A0A9D1UMK8_9CORY</name>
<dbReference type="PANTHER" id="PTHR48098">
    <property type="entry name" value="ENTEROCHELIN ESTERASE-RELATED"/>
    <property type="match status" value="1"/>
</dbReference>
<feature type="signal peptide" evidence="1">
    <location>
        <begin position="1"/>
        <end position="45"/>
    </location>
</feature>
<reference evidence="2" key="2">
    <citation type="submission" date="2021-04" db="EMBL/GenBank/DDBJ databases">
        <authorList>
            <person name="Gilroy R."/>
        </authorList>
    </citation>
    <scope>NUCLEOTIDE SEQUENCE</scope>
    <source>
        <strain evidence="2">CHK32-1732</strain>
    </source>
</reference>
<dbReference type="Proteomes" id="UP000824190">
    <property type="component" value="Unassembled WGS sequence"/>
</dbReference>
<dbReference type="AlphaFoldDB" id="A0A9D1UMK8"/>
<evidence type="ECO:0000313" key="2">
    <source>
        <dbReference type="EMBL" id="HIW92101.1"/>
    </source>
</evidence>
<dbReference type="Gene3D" id="3.40.50.1820">
    <property type="entry name" value="alpha/beta hydrolase"/>
    <property type="match status" value="1"/>
</dbReference>
<organism evidence="2 3">
    <name type="scientific">Candidatus Corynebacterium avicola</name>
    <dbReference type="NCBI Taxonomy" id="2838527"/>
    <lineage>
        <taxon>Bacteria</taxon>
        <taxon>Bacillati</taxon>
        <taxon>Actinomycetota</taxon>
        <taxon>Actinomycetes</taxon>
        <taxon>Mycobacteriales</taxon>
        <taxon>Corynebacteriaceae</taxon>
        <taxon>Corynebacterium</taxon>
    </lineage>
</organism>
<feature type="chain" id="PRO_5038886795" evidence="1">
    <location>
        <begin position="46"/>
        <end position="652"/>
    </location>
</feature>
<reference evidence="2" key="1">
    <citation type="journal article" date="2021" name="PeerJ">
        <title>Extensive microbial diversity within the chicken gut microbiome revealed by metagenomics and culture.</title>
        <authorList>
            <person name="Gilroy R."/>
            <person name="Ravi A."/>
            <person name="Getino M."/>
            <person name="Pursley I."/>
            <person name="Horton D.L."/>
            <person name="Alikhan N.F."/>
            <person name="Baker D."/>
            <person name="Gharbi K."/>
            <person name="Hall N."/>
            <person name="Watson M."/>
            <person name="Adriaenssens E.M."/>
            <person name="Foster-Nyarko E."/>
            <person name="Jarju S."/>
            <person name="Secka A."/>
            <person name="Antonio M."/>
            <person name="Oren A."/>
            <person name="Chaudhuri R.R."/>
            <person name="La Ragione R."/>
            <person name="Hildebrand F."/>
            <person name="Pallen M.J."/>
        </authorList>
    </citation>
    <scope>NUCLEOTIDE SEQUENCE</scope>
    <source>
        <strain evidence="2">CHK32-1732</strain>
    </source>
</reference>
<dbReference type="EMBL" id="DXGC01000087">
    <property type="protein sequence ID" value="HIW92101.1"/>
    <property type="molecule type" value="Genomic_DNA"/>
</dbReference>
<keyword evidence="1" id="KW-0732">Signal</keyword>
<dbReference type="SUPFAM" id="SSF53474">
    <property type="entry name" value="alpha/beta-Hydrolases"/>
    <property type="match status" value="1"/>
</dbReference>
<protein>
    <submittedName>
        <fullName evidence="2">Uncharacterized protein</fullName>
    </submittedName>
</protein>
<dbReference type="InterPro" id="IPR000801">
    <property type="entry name" value="Esterase-like"/>
</dbReference>
<comment type="caution">
    <text evidence="2">The sequence shown here is derived from an EMBL/GenBank/DDBJ whole genome shotgun (WGS) entry which is preliminary data.</text>
</comment>
<dbReference type="GO" id="GO:0016747">
    <property type="term" value="F:acyltransferase activity, transferring groups other than amino-acyl groups"/>
    <property type="evidence" value="ECO:0007669"/>
    <property type="project" value="TreeGrafter"/>
</dbReference>
<dbReference type="Pfam" id="PF00756">
    <property type="entry name" value="Esterase"/>
    <property type="match status" value="1"/>
</dbReference>
<dbReference type="Pfam" id="PF08310">
    <property type="entry name" value="LGFP"/>
    <property type="match status" value="4"/>
</dbReference>
<evidence type="ECO:0000313" key="3">
    <source>
        <dbReference type="Proteomes" id="UP000824190"/>
    </source>
</evidence>
<gene>
    <name evidence="2" type="ORF">H9870_10625</name>
</gene>
<proteinExistence type="predicted"/>
<dbReference type="InterPro" id="IPR050583">
    <property type="entry name" value="Mycobacterial_A85_antigen"/>
</dbReference>
<dbReference type="InterPro" id="IPR029058">
    <property type="entry name" value="AB_hydrolase_fold"/>
</dbReference>
<accession>A0A9D1UMK8</accession>
<evidence type="ECO:0000256" key="1">
    <source>
        <dbReference type="SAM" id="SignalP"/>
    </source>
</evidence>
<dbReference type="PANTHER" id="PTHR48098:SF1">
    <property type="entry name" value="DIACYLGLYCEROL ACYLTRANSFERASE_MYCOLYLTRANSFERASE AG85A"/>
    <property type="match status" value="1"/>
</dbReference>